<sequence>MIDDKDIEKLEESLVTKKEFEGLMEVVAMKDDLKKYATKDDVVEFKDEILKGQDEIIGKLDKLLGEKTMGDAQDKRKTKILEIHNNALKSNKILSEKDSAEIDNLRVF</sequence>
<protein>
    <submittedName>
        <fullName evidence="1">Uncharacterized protein</fullName>
    </submittedName>
</protein>
<organism evidence="1 2">
    <name type="scientific">Candidatus Staskawiczbacteria bacterium RIFCSPLOWO2_12_FULL_37_15</name>
    <dbReference type="NCBI Taxonomy" id="1802218"/>
    <lineage>
        <taxon>Bacteria</taxon>
        <taxon>Candidatus Staskawicziibacteriota</taxon>
    </lineage>
</organism>
<dbReference type="AlphaFoldDB" id="A0A1G2ILE0"/>
<gene>
    <name evidence="1" type="ORF">A3G45_00990</name>
</gene>
<evidence type="ECO:0000313" key="1">
    <source>
        <dbReference type="EMBL" id="OGZ75331.1"/>
    </source>
</evidence>
<comment type="caution">
    <text evidence="1">The sequence shown here is derived from an EMBL/GenBank/DDBJ whole genome shotgun (WGS) entry which is preliminary data.</text>
</comment>
<evidence type="ECO:0000313" key="2">
    <source>
        <dbReference type="Proteomes" id="UP000178632"/>
    </source>
</evidence>
<name>A0A1G2ILE0_9BACT</name>
<proteinExistence type="predicted"/>
<accession>A0A1G2ILE0</accession>
<dbReference type="Proteomes" id="UP000178632">
    <property type="component" value="Unassembled WGS sequence"/>
</dbReference>
<reference evidence="1 2" key="1">
    <citation type="journal article" date="2016" name="Nat. Commun.">
        <title>Thousands of microbial genomes shed light on interconnected biogeochemical processes in an aquifer system.</title>
        <authorList>
            <person name="Anantharaman K."/>
            <person name="Brown C.T."/>
            <person name="Hug L.A."/>
            <person name="Sharon I."/>
            <person name="Castelle C.J."/>
            <person name="Probst A.J."/>
            <person name="Thomas B.C."/>
            <person name="Singh A."/>
            <person name="Wilkins M.J."/>
            <person name="Karaoz U."/>
            <person name="Brodie E.L."/>
            <person name="Williams K.H."/>
            <person name="Hubbard S.S."/>
            <person name="Banfield J.F."/>
        </authorList>
    </citation>
    <scope>NUCLEOTIDE SEQUENCE [LARGE SCALE GENOMIC DNA]</scope>
</reference>
<dbReference type="EMBL" id="MHPE01000051">
    <property type="protein sequence ID" value="OGZ75331.1"/>
    <property type="molecule type" value="Genomic_DNA"/>
</dbReference>